<dbReference type="InterPro" id="IPR028938">
    <property type="entry name" value="Rsf1-like"/>
</dbReference>
<gene>
    <name evidence="6" type="ORF">INT44_003056</name>
</gene>
<feature type="compositionally biased region" description="Basic residues" evidence="4">
    <location>
        <begin position="296"/>
        <end position="311"/>
    </location>
</feature>
<feature type="compositionally biased region" description="Basic and acidic residues" evidence="4">
    <location>
        <begin position="167"/>
        <end position="185"/>
    </location>
</feature>
<evidence type="ECO:0000313" key="6">
    <source>
        <dbReference type="EMBL" id="KAG2186830.1"/>
    </source>
</evidence>
<sequence>MPSQDPALLTQLRNNVEFASVSQFLHTFQAALEPSRYAQRSSSQTGSRQATPLIEEGPFDTEHFEQMLLDDGERYRLEYLIIRLLKVLTRNRLVSSETWQLYLIREFYKREPEENNPFYQENYWPFPMSKTKIIYEPIDPASKEETGDDDDAASSVLSEEETDDQPQDSKDSDDKEESDIKKEEQTPEIEAPLEEQPDAINFFDLDLDTKVHVLYILCEWQLDDPDRMREHLPSEDDAAHWRVDPVGYDANGNTYWLFDGRFICLNFIITLVAFGKLNSSSSDNRLYRESPAPPKSKAKSKGKGSAKKKKQQPPPPPPVRRGTRRGLRSTENDTPPPEEEEQPAPTHEEEADEEWKPWKMLCISATDWQTFPRRFENSKNRDEQKMHQYLTKDLLPQILPILEEREKERKLEQALNSRKRSSRIQIRDLQHQERLRQEVLSQQAFQHQHRLRTTRQDDMAKKKEADDQAAAANSREDRLREREQRIQQREMDKAKAISRQEERAAREAAREQEKLLKEQQKGDRKLQQAGQSDIDGKAQAPKPVKKRGPRKKKSKVDEDNWTFDCLCGVKGQNLDDGTPMIACGRCGTWAHIACLAKHDKTRKSMKAWENVDYTCRNCLAKPPPVIHFTIDHDKNRTIEHNTHKRPWMDSGSPHHHQGSNIIKFTKPNEGTMGYGPPRVPVYNHGGSGVYSHDGPQRVEVNQHRYPQQPIQFRHQNGHSGQPPYALSPPSAAVPPRPQHHQPPPSHQSPPTHHGYPLPMAPISQPGFSSQLPPLQSRPPSQPTHNQLPHLNALQPSAAKLPFPPQVDQRPQQHSAFTSLPAPSPPSLPPIHHQAPPSYRPPPTYGAPQEPLPAPRPMPPHQPEQQQG</sequence>
<feature type="compositionally biased region" description="Pro residues" evidence="4">
    <location>
        <begin position="837"/>
        <end position="861"/>
    </location>
</feature>
<dbReference type="GO" id="GO:0008270">
    <property type="term" value="F:zinc ion binding"/>
    <property type="evidence" value="ECO:0007669"/>
    <property type="project" value="UniProtKB-KW"/>
</dbReference>
<dbReference type="InterPro" id="IPR001965">
    <property type="entry name" value="Znf_PHD"/>
</dbReference>
<dbReference type="PANTHER" id="PTHR14296">
    <property type="entry name" value="REMODELING AND SPACING FACTOR 1"/>
    <property type="match status" value="1"/>
</dbReference>
<evidence type="ECO:0000256" key="1">
    <source>
        <dbReference type="ARBA" id="ARBA00022723"/>
    </source>
</evidence>
<feature type="region of interest" description="Disordered" evidence="4">
    <location>
        <begin position="712"/>
        <end position="867"/>
    </location>
</feature>
<keyword evidence="1" id="KW-0479">Metal-binding</keyword>
<dbReference type="AlphaFoldDB" id="A0A8H7UKT0"/>
<dbReference type="GO" id="GO:0031213">
    <property type="term" value="C:RSF complex"/>
    <property type="evidence" value="ECO:0007669"/>
    <property type="project" value="InterPro"/>
</dbReference>
<dbReference type="InterPro" id="IPR011011">
    <property type="entry name" value="Znf_FYVE_PHD"/>
</dbReference>
<dbReference type="Proteomes" id="UP000612746">
    <property type="component" value="Unassembled WGS sequence"/>
</dbReference>
<feature type="compositionally biased region" description="Basic residues" evidence="4">
    <location>
        <begin position="543"/>
        <end position="554"/>
    </location>
</feature>
<keyword evidence="3" id="KW-0862">Zinc</keyword>
<feature type="compositionally biased region" description="Polar residues" evidence="4">
    <location>
        <begin position="808"/>
        <end position="817"/>
    </location>
</feature>
<evidence type="ECO:0000256" key="4">
    <source>
        <dbReference type="SAM" id="MobiDB-lite"/>
    </source>
</evidence>
<evidence type="ECO:0000313" key="7">
    <source>
        <dbReference type="Proteomes" id="UP000612746"/>
    </source>
</evidence>
<feature type="compositionally biased region" description="Basic and acidic residues" evidence="4">
    <location>
        <begin position="474"/>
        <end position="526"/>
    </location>
</feature>
<organism evidence="6 7">
    <name type="scientific">Umbelopsis vinacea</name>
    <dbReference type="NCBI Taxonomy" id="44442"/>
    <lineage>
        <taxon>Eukaryota</taxon>
        <taxon>Fungi</taxon>
        <taxon>Fungi incertae sedis</taxon>
        <taxon>Mucoromycota</taxon>
        <taxon>Mucoromycotina</taxon>
        <taxon>Umbelopsidomycetes</taxon>
        <taxon>Umbelopsidales</taxon>
        <taxon>Umbelopsidaceae</taxon>
        <taxon>Umbelopsis</taxon>
    </lineage>
</organism>
<feature type="compositionally biased region" description="Basic and acidic residues" evidence="4">
    <location>
        <begin position="454"/>
        <end position="466"/>
    </location>
</feature>
<feature type="compositionally biased region" description="Pro residues" evidence="4">
    <location>
        <begin position="731"/>
        <end position="747"/>
    </location>
</feature>
<feature type="region of interest" description="Disordered" evidence="4">
    <location>
        <begin position="441"/>
        <end position="555"/>
    </location>
</feature>
<dbReference type="Pfam" id="PF00628">
    <property type="entry name" value="PHD"/>
    <property type="match status" value="1"/>
</dbReference>
<dbReference type="InterPro" id="IPR019787">
    <property type="entry name" value="Znf_PHD-finger"/>
</dbReference>
<keyword evidence="2" id="KW-0863">Zinc-finger</keyword>
<dbReference type="GO" id="GO:0006355">
    <property type="term" value="P:regulation of DNA-templated transcription"/>
    <property type="evidence" value="ECO:0007669"/>
    <property type="project" value="InterPro"/>
</dbReference>
<proteinExistence type="predicted"/>
<dbReference type="OrthoDB" id="303107at2759"/>
<accession>A0A8H7UKT0</accession>
<evidence type="ECO:0000256" key="3">
    <source>
        <dbReference type="ARBA" id="ARBA00022833"/>
    </source>
</evidence>
<dbReference type="SUPFAM" id="SSF57903">
    <property type="entry name" value="FYVE/PHD zinc finger"/>
    <property type="match status" value="1"/>
</dbReference>
<keyword evidence="7" id="KW-1185">Reference proteome</keyword>
<dbReference type="EMBL" id="JAEPRA010000004">
    <property type="protein sequence ID" value="KAG2186830.1"/>
    <property type="molecule type" value="Genomic_DNA"/>
</dbReference>
<feature type="domain" description="Zinc finger PHD-type" evidence="5">
    <location>
        <begin position="564"/>
        <end position="619"/>
    </location>
</feature>
<evidence type="ECO:0000256" key="2">
    <source>
        <dbReference type="ARBA" id="ARBA00022771"/>
    </source>
</evidence>
<dbReference type="Gene3D" id="3.30.40.10">
    <property type="entry name" value="Zinc/RING finger domain, C3HC4 (zinc finger)"/>
    <property type="match status" value="1"/>
</dbReference>
<evidence type="ECO:0000259" key="5">
    <source>
        <dbReference type="SMART" id="SM00249"/>
    </source>
</evidence>
<feature type="region of interest" description="Disordered" evidence="4">
    <location>
        <begin position="282"/>
        <end position="355"/>
    </location>
</feature>
<name>A0A8H7UKT0_9FUNG</name>
<comment type="caution">
    <text evidence="6">The sequence shown here is derived from an EMBL/GenBank/DDBJ whole genome shotgun (WGS) entry which is preliminary data.</text>
</comment>
<reference evidence="6" key="1">
    <citation type="submission" date="2020-12" db="EMBL/GenBank/DDBJ databases">
        <title>Metabolic potential, ecology and presence of endohyphal bacteria is reflected in genomic diversity of Mucoromycotina.</title>
        <authorList>
            <person name="Muszewska A."/>
            <person name="Okrasinska A."/>
            <person name="Steczkiewicz K."/>
            <person name="Drgas O."/>
            <person name="Orlowska M."/>
            <person name="Perlinska-Lenart U."/>
            <person name="Aleksandrzak-Piekarczyk T."/>
            <person name="Szatraj K."/>
            <person name="Zielenkiewicz U."/>
            <person name="Pilsyk S."/>
            <person name="Malc E."/>
            <person name="Mieczkowski P."/>
            <person name="Kruszewska J.S."/>
            <person name="Biernat P."/>
            <person name="Pawlowska J."/>
        </authorList>
    </citation>
    <scope>NUCLEOTIDE SEQUENCE</scope>
    <source>
        <strain evidence="6">WA0000051536</strain>
    </source>
</reference>
<dbReference type="InterPro" id="IPR013083">
    <property type="entry name" value="Znf_RING/FYVE/PHD"/>
</dbReference>
<feature type="region of interest" description="Disordered" evidence="4">
    <location>
        <begin position="141"/>
        <end position="195"/>
    </location>
</feature>
<protein>
    <recommendedName>
        <fullName evidence="5">Zinc finger PHD-type domain-containing protein</fullName>
    </recommendedName>
</protein>
<dbReference type="PANTHER" id="PTHR14296:SF3">
    <property type="entry name" value="DIKAR, ISOFORM F"/>
    <property type="match status" value="1"/>
</dbReference>
<feature type="region of interest" description="Disordered" evidence="4">
    <location>
        <begin position="644"/>
        <end position="694"/>
    </location>
</feature>
<feature type="compositionally biased region" description="Acidic residues" evidence="4">
    <location>
        <begin position="146"/>
        <end position="166"/>
    </location>
</feature>
<dbReference type="SMART" id="SM00249">
    <property type="entry name" value="PHD"/>
    <property type="match status" value="1"/>
</dbReference>